<dbReference type="PANTHER" id="PTHR11011">
    <property type="entry name" value="MALE STERILITY PROTEIN 2-RELATED"/>
    <property type="match status" value="1"/>
</dbReference>
<dbReference type="InterPro" id="IPR036291">
    <property type="entry name" value="NAD(P)-bd_dom_sf"/>
</dbReference>
<evidence type="ECO:0000313" key="2">
    <source>
        <dbReference type="EMBL" id="MEV4926390.1"/>
    </source>
</evidence>
<evidence type="ECO:0000259" key="1">
    <source>
        <dbReference type="Pfam" id="PF07993"/>
    </source>
</evidence>
<dbReference type="InterPro" id="IPR026055">
    <property type="entry name" value="FAR"/>
</dbReference>
<dbReference type="Proteomes" id="UP001552479">
    <property type="component" value="Unassembled WGS sequence"/>
</dbReference>
<reference evidence="2 3" key="1">
    <citation type="submission" date="2024-06" db="EMBL/GenBank/DDBJ databases">
        <title>The Natural Products Discovery Center: Release of the First 8490 Sequenced Strains for Exploring Actinobacteria Biosynthetic Diversity.</title>
        <authorList>
            <person name="Kalkreuter E."/>
            <person name="Kautsar S.A."/>
            <person name="Yang D."/>
            <person name="Bader C.D."/>
            <person name="Teijaro C.N."/>
            <person name="Fluegel L."/>
            <person name="Davis C.M."/>
            <person name="Simpson J.R."/>
            <person name="Lauterbach L."/>
            <person name="Steele A.D."/>
            <person name="Gui C."/>
            <person name="Meng S."/>
            <person name="Li G."/>
            <person name="Viehrig K."/>
            <person name="Ye F."/>
            <person name="Su P."/>
            <person name="Kiefer A.F."/>
            <person name="Nichols A."/>
            <person name="Cepeda A.J."/>
            <person name="Yan W."/>
            <person name="Fan B."/>
            <person name="Jiang Y."/>
            <person name="Adhikari A."/>
            <person name="Zheng C.-J."/>
            <person name="Schuster L."/>
            <person name="Cowan T.M."/>
            <person name="Smanski M.J."/>
            <person name="Chevrette M.G."/>
            <person name="De Carvalho L.P.S."/>
            <person name="Shen B."/>
        </authorList>
    </citation>
    <scope>NUCLEOTIDE SEQUENCE [LARGE SCALE GENOMIC DNA]</scope>
    <source>
        <strain evidence="2 3">NPDC053791</strain>
    </source>
</reference>
<keyword evidence="3" id="KW-1185">Reference proteome</keyword>
<organism evidence="2 3">
    <name type="scientific">Streptomyces roseoverticillatus</name>
    <dbReference type="NCBI Taxonomy" id="66429"/>
    <lineage>
        <taxon>Bacteria</taxon>
        <taxon>Bacillati</taxon>
        <taxon>Actinomycetota</taxon>
        <taxon>Actinomycetes</taxon>
        <taxon>Kitasatosporales</taxon>
        <taxon>Streptomycetaceae</taxon>
        <taxon>Streptomyces</taxon>
    </lineage>
</organism>
<dbReference type="SUPFAM" id="SSF51735">
    <property type="entry name" value="NAD(P)-binding Rossmann-fold domains"/>
    <property type="match status" value="1"/>
</dbReference>
<dbReference type="EMBL" id="JBFASG010000033">
    <property type="protein sequence ID" value="MEV4926390.1"/>
    <property type="molecule type" value="Genomic_DNA"/>
</dbReference>
<name>A0ABV3J103_9ACTN</name>
<dbReference type="PANTHER" id="PTHR11011:SF45">
    <property type="entry name" value="FATTY ACYL-COA REDUCTASE CG8306-RELATED"/>
    <property type="match status" value="1"/>
</dbReference>
<dbReference type="Gene3D" id="3.40.50.720">
    <property type="entry name" value="NAD(P)-binding Rossmann-like Domain"/>
    <property type="match status" value="1"/>
</dbReference>
<evidence type="ECO:0000313" key="3">
    <source>
        <dbReference type="Proteomes" id="UP001552479"/>
    </source>
</evidence>
<gene>
    <name evidence="2" type="ORF">AB0L03_26780</name>
</gene>
<dbReference type="RefSeq" id="WP_366089801.1">
    <property type="nucleotide sequence ID" value="NZ_JBFASG010000033.1"/>
</dbReference>
<proteinExistence type="predicted"/>
<accession>A0ABV3J103</accession>
<protein>
    <submittedName>
        <fullName evidence="2">SDR family oxidoreductase</fullName>
    </submittedName>
</protein>
<dbReference type="Pfam" id="PF07993">
    <property type="entry name" value="NAD_binding_4"/>
    <property type="match status" value="1"/>
</dbReference>
<sequence length="375" mass="39440">MTVVLTGATGFLGSRLLRALLAAGRSVAALGRDGAGQPLAARLEAALRACGAGDGELAAARERLTALPADLTRPGLGLKPADHDRLAEEAEAVWHCAAALSLIGTEETLAPVNVTGTRRLAELAGRSPAHVPLLYFSTAYVAAGPDTGSANGQPVPSALEAVTGYEKTKRRAEAVVRDWAASRQRPALILRPSLLATDRPLPPGAARQPLSVLGTGLAELIGQAPPLLRRGILHRHPGLPRIRLRLLGDPAAHMNIVPVEYAVDAALRLAALPHPPGVATYHLVHPVETPAPLLVAAVGGLVPGVELVLQPAVDRPNLIEQQINPVLANFLRRDWRSRTDGHTPLRDVLPGLAAPAPIDIAYLRTAMNFRMSDTV</sequence>
<dbReference type="InterPro" id="IPR013120">
    <property type="entry name" value="FAR_NAD-bd"/>
</dbReference>
<comment type="caution">
    <text evidence="2">The sequence shown here is derived from an EMBL/GenBank/DDBJ whole genome shotgun (WGS) entry which is preliminary data.</text>
</comment>
<feature type="domain" description="Thioester reductase (TE)" evidence="1">
    <location>
        <begin position="5"/>
        <end position="206"/>
    </location>
</feature>